<dbReference type="AlphaFoldDB" id="A0A8J4QIW2"/>
<organism evidence="1 2">
    <name type="scientific">Castanea mollissima</name>
    <name type="common">Chinese chestnut</name>
    <dbReference type="NCBI Taxonomy" id="60419"/>
    <lineage>
        <taxon>Eukaryota</taxon>
        <taxon>Viridiplantae</taxon>
        <taxon>Streptophyta</taxon>
        <taxon>Embryophyta</taxon>
        <taxon>Tracheophyta</taxon>
        <taxon>Spermatophyta</taxon>
        <taxon>Magnoliopsida</taxon>
        <taxon>eudicotyledons</taxon>
        <taxon>Gunneridae</taxon>
        <taxon>Pentapetalae</taxon>
        <taxon>rosids</taxon>
        <taxon>fabids</taxon>
        <taxon>Fagales</taxon>
        <taxon>Fagaceae</taxon>
        <taxon>Castanea</taxon>
    </lineage>
</organism>
<dbReference type="EMBL" id="JRKL02003577">
    <property type="protein sequence ID" value="KAF3954810.1"/>
    <property type="molecule type" value="Genomic_DNA"/>
</dbReference>
<dbReference type="Proteomes" id="UP000737018">
    <property type="component" value="Unassembled WGS sequence"/>
</dbReference>
<proteinExistence type="predicted"/>
<sequence length="303" mass="31778">MIPASSNCASWSLFQKELRYFFSGAKPVSMAGVSFNNGGGGGQSAAGGRSGKIMSVYGNQQKIRNFEKIGTKLGQNMIHGDPIINVSIINGKPTRAFNFKLTSAILALRVCKPEGGRRIVTCLGAKEFSWPKDLSGGPKVTNQIGGLDKAQPMASVYSKSKGILVKPNPLQASYDAPSTWVIGKSSRGRSSGVSELPVTAAMLESEQCASALNVDPLHVASVVTPSIRTKADHSDKAASATEASKFGFIGEVVTNRGIEDENGTPMAGDSSVGLTARPMGTGIVVSSHHRHQGANQNQFSQPG</sequence>
<comment type="caution">
    <text evidence="1">The sequence shown here is derived from an EMBL/GenBank/DDBJ whole genome shotgun (WGS) entry which is preliminary data.</text>
</comment>
<dbReference type="OrthoDB" id="10529883at2759"/>
<evidence type="ECO:0000313" key="1">
    <source>
        <dbReference type="EMBL" id="KAF3954810.1"/>
    </source>
</evidence>
<gene>
    <name evidence="1" type="ORF">CMV_019889</name>
</gene>
<protein>
    <submittedName>
        <fullName evidence="1">Uncharacterized protein</fullName>
    </submittedName>
</protein>
<name>A0A8J4QIW2_9ROSI</name>
<keyword evidence="2" id="KW-1185">Reference proteome</keyword>
<accession>A0A8J4QIW2</accession>
<reference evidence="1" key="1">
    <citation type="submission" date="2020-03" db="EMBL/GenBank/DDBJ databases">
        <title>Castanea mollissima Vanexum genome sequencing.</title>
        <authorList>
            <person name="Staton M."/>
        </authorList>
    </citation>
    <scope>NUCLEOTIDE SEQUENCE</scope>
    <source>
        <tissue evidence="1">Leaf</tissue>
    </source>
</reference>
<evidence type="ECO:0000313" key="2">
    <source>
        <dbReference type="Proteomes" id="UP000737018"/>
    </source>
</evidence>